<comment type="similarity">
    <text evidence="4">Belongs to the LptA family.</text>
</comment>
<dbReference type="Pfam" id="PF03968">
    <property type="entry name" value="LptD_N"/>
    <property type="match status" value="1"/>
</dbReference>
<dbReference type="InterPro" id="IPR052037">
    <property type="entry name" value="LPS_export_LptA"/>
</dbReference>
<keyword evidence="8" id="KW-1185">Reference proteome</keyword>
<reference evidence="7 8" key="1">
    <citation type="submission" date="2022-01" db="EMBL/GenBank/DDBJ databases">
        <title>Paraglaciecola sp. G1-23.</title>
        <authorList>
            <person name="Jin M.S."/>
            <person name="Han D.M."/>
            <person name="Kim H.M."/>
            <person name="Jeon C.O."/>
        </authorList>
    </citation>
    <scope>NUCLEOTIDE SEQUENCE [LARGE SCALE GENOMIC DNA]</scope>
    <source>
        <strain evidence="7 8">G1-23</strain>
    </source>
</reference>
<dbReference type="Gene3D" id="2.60.450.10">
    <property type="entry name" value="Lipopolysaccharide (LPS) transport protein A like domain"/>
    <property type="match status" value="1"/>
</dbReference>
<keyword evidence="3 4" id="KW-0574">Periplasm</keyword>
<comment type="subunit">
    <text evidence="4">Component of the lipopolysaccharide transport and assembly complex.</text>
</comment>
<evidence type="ECO:0000259" key="6">
    <source>
        <dbReference type="Pfam" id="PF03968"/>
    </source>
</evidence>
<gene>
    <name evidence="4 7" type="primary">lptA</name>
    <name evidence="7" type="ORF">L0668_05695</name>
</gene>
<evidence type="ECO:0000256" key="3">
    <source>
        <dbReference type="ARBA" id="ARBA00022764"/>
    </source>
</evidence>
<accession>A0ABS9D3S8</accession>
<evidence type="ECO:0000256" key="4">
    <source>
        <dbReference type="HAMAP-Rule" id="MF_01914"/>
    </source>
</evidence>
<feature type="region of interest" description="Disordered" evidence="5">
    <location>
        <begin position="165"/>
        <end position="185"/>
    </location>
</feature>
<organism evidence="7 8">
    <name type="scientific">Paraglaciecola algarum</name>
    <dbReference type="NCBI Taxonomy" id="3050085"/>
    <lineage>
        <taxon>Bacteria</taxon>
        <taxon>Pseudomonadati</taxon>
        <taxon>Pseudomonadota</taxon>
        <taxon>Gammaproteobacteria</taxon>
        <taxon>Alteromonadales</taxon>
        <taxon>Alteromonadaceae</taxon>
        <taxon>Paraglaciecola</taxon>
    </lineage>
</organism>
<comment type="subcellular location">
    <subcellularLocation>
        <location evidence="4">Periplasm</location>
    </subcellularLocation>
</comment>
<evidence type="ECO:0000256" key="5">
    <source>
        <dbReference type="SAM" id="MobiDB-lite"/>
    </source>
</evidence>
<dbReference type="PANTHER" id="PTHR36504">
    <property type="entry name" value="LIPOPOLYSACCHARIDE EXPORT SYSTEM PROTEIN LPTA"/>
    <property type="match status" value="1"/>
</dbReference>
<evidence type="ECO:0000256" key="2">
    <source>
        <dbReference type="ARBA" id="ARBA00022729"/>
    </source>
</evidence>
<feature type="chain" id="PRO_5044947096" description="Lipopolysaccharide export system protein LptA" evidence="4">
    <location>
        <begin position="27"/>
        <end position="185"/>
    </location>
</feature>
<evidence type="ECO:0000313" key="7">
    <source>
        <dbReference type="EMBL" id="MCF2947593.1"/>
    </source>
</evidence>
<dbReference type="EMBL" id="JAKGAS010000002">
    <property type="protein sequence ID" value="MCF2947593.1"/>
    <property type="molecule type" value="Genomic_DNA"/>
</dbReference>
<dbReference type="PANTHER" id="PTHR36504:SF1">
    <property type="entry name" value="LIPOPOLYSACCHARIDE EXPORT SYSTEM PROTEIN LPTA"/>
    <property type="match status" value="1"/>
</dbReference>
<dbReference type="InterPro" id="IPR005653">
    <property type="entry name" value="OstA-like_N"/>
</dbReference>
<evidence type="ECO:0000313" key="8">
    <source>
        <dbReference type="Proteomes" id="UP001521137"/>
    </source>
</evidence>
<dbReference type="NCBIfam" id="TIGR03002">
    <property type="entry name" value="outer_YhbN_LptA"/>
    <property type="match status" value="1"/>
</dbReference>
<protein>
    <recommendedName>
        <fullName evidence="4">Lipopolysaccharide export system protein LptA</fullName>
    </recommendedName>
</protein>
<keyword evidence="2 4" id="KW-0732">Signal</keyword>
<feature type="signal peptide" evidence="4">
    <location>
        <begin position="1"/>
        <end position="26"/>
    </location>
</feature>
<feature type="domain" description="Organic solvent tolerance-like N-terminal" evidence="6">
    <location>
        <begin position="37"/>
        <end position="144"/>
    </location>
</feature>
<dbReference type="RefSeq" id="WP_235311114.1">
    <property type="nucleotide sequence ID" value="NZ_JAKGAS010000002.1"/>
</dbReference>
<keyword evidence="1 4" id="KW-0813">Transport</keyword>
<dbReference type="HAMAP" id="MF_01914">
    <property type="entry name" value="LPS_assembly_LptA"/>
    <property type="match status" value="1"/>
</dbReference>
<name>A0ABS9D3S8_9ALTE</name>
<evidence type="ECO:0000256" key="1">
    <source>
        <dbReference type="ARBA" id="ARBA00022448"/>
    </source>
</evidence>
<comment type="function">
    <text evidence="4">Involved in the assembly of lipopolysaccharide (LPS). Required for the translocation of LPS from the inner membrane to the outer membrane. May form a bridge between the inner membrane and the outer membrane, via interactions with LptC and LptD, thereby facilitating LPS transfer across the periplasm.</text>
</comment>
<dbReference type="InterPro" id="IPR014340">
    <property type="entry name" value="LptA"/>
</dbReference>
<dbReference type="Proteomes" id="UP001521137">
    <property type="component" value="Unassembled WGS sequence"/>
</dbReference>
<comment type="caution">
    <text evidence="7">The sequence shown here is derived from an EMBL/GenBank/DDBJ whole genome shotgun (WGS) entry which is preliminary data.</text>
</comment>
<proteinExistence type="inferred from homology"/>
<sequence length="185" mass="20096" precursor="true">MLKLFTTQLLKTSLVLGVLASTPVIAGKEDFTKTIKVASNYQEGDGINKKALYRGNVQISQGTLVVKADELEVDASQGEGNEVFTATGNPAEYSQQQEDGSMVTAKANRILYQRNTRSLSLDGNAEIEQNASSVKGNSIMFNMELEQIIAQGNNQESGRVITIFQPEAKTQNTPKKAPVTQDENP</sequence>